<accession>A0ABW9EF99</accession>
<dbReference type="RefSeq" id="WP_408153466.1">
    <property type="nucleotide sequence ID" value="NZ_JAQQCL010000009.1"/>
</dbReference>
<dbReference type="Proteomes" id="UP001629392">
    <property type="component" value="Unassembled WGS sequence"/>
</dbReference>
<name>A0ABW9EF99_9BURK</name>
<proteinExistence type="predicted"/>
<keyword evidence="2" id="KW-1185">Reference proteome</keyword>
<evidence type="ECO:0000313" key="2">
    <source>
        <dbReference type="Proteomes" id="UP001629392"/>
    </source>
</evidence>
<protein>
    <recommendedName>
        <fullName evidence="3">Transposase</fullName>
    </recommendedName>
</protein>
<gene>
    <name evidence="1" type="ORF">PQQ73_14950</name>
</gene>
<evidence type="ECO:0008006" key="3">
    <source>
        <dbReference type="Google" id="ProtNLM"/>
    </source>
</evidence>
<sequence length="68" mass="7254">MISQYAGYPLKSGLTGRRDSGLKPLFADIHLIRGQPVVLVASERLAVHPLDASSGTLIVVQIVREDGA</sequence>
<reference evidence="1 2" key="1">
    <citation type="journal article" date="2024" name="Chem. Sci.">
        <title>Discovery of megapolipeptins by genome mining of a Burkholderiales bacteria collection.</title>
        <authorList>
            <person name="Paulo B.S."/>
            <person name="Recchia M.J.J."/>
            <person name="Lee S."/>
            <person name="Fergusson C.H."/>
            <person name="Romanowski S.B."/>
            <person name="Hernandez A."/>
            <person name="Krull N."/>
            <person name="Liu D.Y."/>
            <person name="Cavanagh H."/>
            <person name="Bos A."/>
            <person name="Gray C.A."/>
            <person name="Murphy B.T."/>
            <person name="Linington R.G."/>
            <person name="Eustaquio A.S."/>
        </authorList>
    </citation>
    <scope>NUCLEOTIDE SEQUENCE [LARGE SCALE GENOMIC DNA]</scope>
    <source>
        <strain evidence="1 2">RL17-350-BIC-E</strain>
    </source>
</reference>
<comment type="caution">
    <text evidence="1">The sequence shown here is derived from an EMBL/GenBank/DDBJ whole genome shotgun (WGS) entry which is preliminary data.</text>
</comment>
<evidence type="ECO:0000313" key="1">
    <source>
        <dbReference type="EMBL" id="MFM0717632.1"/>
    </source>
</evidence>
<dbReference type="EMBL" id="JAQQCL010000009">
    <property type="protein sequence ID" value="MFM0717632.1"/>
    <property type="molecule type" value="Genomic_DNA"/>
</dbReference>
<organism evidence="1 2">
    <name type="scientific">Paraburkholderia strydomiana</name>
    <dbReference type="NCBI Taxonomy" id="1245417"/>
    <lineage>
        <taxon>Bacteria</taxon>
        <taxon>Pseudomonadati</taxon>
        <taxon>Pseudomonadota</taxon>
        <taxon>Betaproteobacteria</taxon>
        <taxon>Burkholderiales</taxon>
        <taxon>Burkholderiaceae</taxon>
        <taxon>Paraburkholderia</taxon>
    </lineage>
</organism>